<dbReference type="InterPro" id="IPR003347">
    <property type="entry name" value="JmjC_dom"/>
</dbReference>
<feature type="region of interest" description="Disordered" evidence="3">
    <location>
        <begin position="446"/>
        <end position="548"/>
    </location>
</feature>
<feature type="region of interest" description="Disordered" evidence="3">
    <location>
        <begin position="75"/>
        <end position="115"/>
    </location>
</feature>
<name>A0AAN6S8R6_9PEZI</name>
<keyword evidence="1" id="KW-0479">Metal-binding</keyword>
<dbReference type="SUPFAM" id="SSF51197">
    <property type="entry name" value="Clavaminate synthase-like"/>
    <property type="match status" value="1"/>
</dbReference>
<dbReference type="Pfam" id="PF00856">
    <property type="entry name" value="SET"/>
    <property type="match status" value="1"/>
</dbReference>
<dbReference type="InterPro" id="IPR001214">
    <property type="entry name" value="SET_dom"/>
</dbReference>
<dbReference type="SMART" id="SM00558">
    <property type="entry name" value="JmjC"/>
    <property type="match status" value="1"/>
</dbReference>
<evidence type="ECO:0000259" key="4">
    <source>
        <dbReference type="PROSITE" id="PS51184"/>
    </source>
</evidence>
<organism evidence="5 6">
    <name type="scientific">Diplogelasinospora grovesii</name>
    <dbReference type="NCBI Taxonomy" id="303347"/>
    <lineage>
        <taxon>Eukaryota</taxon>
        <taxon>Fungi</taxon>
        <taxon>Dikarya</taxon>
        <taxon>Ascomycota</taxon>
        <taxon>Pezizomycotina</taxon>
        <taxon>Sordariomycetes</taxon>
        <taxon>Sordariomycetidae</taxon>
        <taxon>Sordariales</taxon>
        <taxon>Diplogelasinosporaceae</taxon>
        <taxon>Diplogelasinospora</taxon>
    </lineage>
</organism>
<feature type="compositionally biased region" description="Polar residues" evidence="3">
    <location>
        <begin position="495"/>
        <end position="511"/>
    </location>
</feature>
<dbReference type="AlphaFoldDB" id="A0AAN6S8R6"/>
<evidence type="ECO:0000256" key="3">
    <source>
        <dbReference type="SAM" id="MobiDB-lite"/>
    </source>
</evidence>
<feature type="compositionally biased region" description="Low complexity" evidence="3">
    <location>
        <begin position="639"/>
        <end position="650"/>
    </location>
</feature>
<keyword evidence="6" id="KW-1185">Reference proteome</keyword>
<comment type="caution">
    <text evidence="5">The sequence shown here is derived from an EMBL/GenBank/DDBJ whole genome shotgun (WGS) entry which is preliminary data.</text>
</comment>
<dbReference type="Gene3D" id="2.170.270.10">
    <property type="entry name" value="SET domain"/>
    <property type="match status" value="1"/>
</dbReference>
<dbReference type="PANTHER" id="PTHR10694:SF33">
    <property type="entry name" value="LYSINE-SPECIFIC DEMETHYLASE 5"/>
    <property type="match status" value="1"/>
</dbReference>
<dbReference type="Proteomes" id="UP001303473">
    <property type="component" value="Unassembled WGS sequence"/>
</dbReference>
<gene>
    <name evidence="5" type="ORF">QBC46DRAFT_253130</name>
</gene>
<dbReference type="EMBL" id="MU853762">
    <property type="protein sequence ID" value="KAK3943956.1"/>
    <property type="molecule type" value="Genomic_DNA"/>
</dbReference>
<dbReference type="GO" id="GO:0034647">
    <property type="term" value="F:histone H3K4me/H3K4me2/H3K4me3 demethylase activity"/>
    <property type="evidence" value="ECO:0007669"/>
    <property type="project" value="TreeGrafter"/>
</dbReference>
<dbReference type="PANTHER" id="PTHR10694">
    <property type="entry name" value="LYSINE-SPECIFIC DEMETHYLASE"/>
    <property type="match status" value="1"/>
</dbReference>
<feature type="compositionally biased region" description="Polar residues" evidence="3">
    <location>
        <begin position="589"/>
        <end position="617"/>
    </location>
</feature>
<reference evidence="6" key="1">
    <citation type="journal article" date="2023" name="Mol. Phylogenet. Evol.">
        <title>Genome-scale phylogeny and comparative genomics of the fungal order Sordariales.</title>
        <authorList>
            <person name="Hensen N."/>
            <person name="Bonometti L."/>
            <person name="Westerberg I."/>
            <person name="Brannstrom I.O."/>
            <person name="Guillou S."/>
            <person name="Cros-Aarteil S."/>
            <person name="Calhoun S."/>
            <person name="Haridas S."/>
            <person name="Kuo A."/>
            <person name="Mondo S."/>
            <person name="Pangilinan J."/>
            <person name="Riley R."/>
            <person name="LaButti K."/>
            <person name="Andreopoulos B."/>
            <person name="Lipzen A."/>
            <person name="Chen C."/>
            <person name="Yan M."/>
            <person name="Daum C."/>
            <person name="Ng V."/>
            <person name="Clum A."/>
            <person name="Steindorff A."/>
            <person name="Ohm R.A."/>
            <person name="Martin F."/>
            <person name="Silar P."/>
            <person name="Natvig D.O."/>
            <person name="Lalanne C."/>
            <person name="Gautier V."/>
            <person name="Ament-Velasquez S.L."/>
            <person name="Kruys A."/>
            <person name="Hutchinson M.I."/>
            <person name="Powell A.J."/>
            <person name="Barry K."/>
            <person name="Miller A.N."/>
            <person name="Grigoriev I.V."/>
            <person name="Debuchy R."/>
            <person name="Gladieux P."/>
            <person name="Hiltunen Thoren M."/>
            <person name="Johannesson H."/>
        </authorList>
    </citation>
    <scope>NUCLEOTIDE SEQUENCE [LARGE SCALE GENOMIC DNA]</scope>
    <source>
        <strain evidence="6">CBS 340.73</strain>
    </source>
</reference>
<feature type="region of interest" description="Disordered" evidence="3">
    <location>
        <begin position="568"/>
        <end position="693"/>
    </location>
</feature>
<dbReference type="GO" id="GO:0046872">
    <property type="term" value="F:metal ion binding"/>
    <property type="evidence" value="ECO:0007669"/>
    <property type="project" value="UniProtKB-KW"/>
</dbReference>
<dbReference type="GO" id="GO:0000785">
    <property type="term" value="C:chromatin"/>
    <property type="evidence" value="ECO:0007669"/>
    <property type="project" value="TreeGrafter"/>
</dbReference>
<dbReference type="GO" id="GO:0005634">
    <property type="term" value="C:nucleus"/>
    <property type="evidence" value="ECO:0007669"/>
    <property type="project" value="TreeGrafter"/>
</dbReference>
<evidence type="ECO:0000313" key="6">
    <source>
        <dbReference type="Proteomes" id="UP001303473"/>
    </source>
</evidence>
<evidence type="ECO:0000256" key="2">
    <source>
        <dbReference type="ARBA" id="ARBA00023004"/>
    </source>
</evidence>
<accession>A0AAN6S8R6</accession>
<dbReference type="Gene3D" id="2.60.120.650">
    <property type="entry name" value="Cupin"/>
    <property type="match status" value="1"/>
</dbReference>
<dbReference type="Pfam" id="PF02373">
    <property type="entry name" value="JmjC"/>
    <property type="match status" value="1"/>
</dbReference>
<proteinExistence type="predicted"/>
<keyword evidence="2" id="KW-0408">Iron</keyword>
<feature type="domain" description="JmjC" evidence="4">
    <location>
        <begin position="245"/>
        <end position="432"/>
    </location>
</feature>
<dbReference type="SUPFAM" id="SSF82199">
    <property type="entry name" value="SET domain"/>
    <property type="match status" value="1"/>
</dbReference>
<dbReference type="GO" id="GO:0006355">
    <property type="term" value="P:regulation of DNA-templated transcription"/>
    <property type="evidence" value="ECO:0007669"/>
    <property type="project" value="TreeGrafter"/>
</dbReference>
<feature type="compositionally biased region" description="Low complexity" evidence="3">
    <location>
        <begin position="512"/>
        <end position="533"/>
    </location>
</feature>
<dbReference type="InterPro" id="IPR046341">
    <property type="entry name" value="SET_dom_sf"/>
</dbReference>
<evidence type="ECO:0000256" key="1">
    <source>
        <dbReference type="ARBA" id="ARBA00022723"/>
    </source>
</evidence>
<feature type="compositionally biased region" description="Polar residues" evidence="3">
    <location>
        <begin position="86"/>
        <end position="95"/>
    </location>
</feature>
<protein>
    <recommendedName>
        <fullName evidence="4">JmjC domain-containing protein</fullName>
    </recommendedName>
</protein>
<evidence type="ECO:0000313" key="5">
    <source>
        <dbReference type="EMBL" id="KAK3943956.1"/>
    </source>
</evidence>
<dbReference type="PROSITE" id="PS51184">
    <property type="entry name" value="JMJC"/>
    <property type="match status" value="1"/>
</dbReference>
<sequence length="1110" mass="123889">MASMASPVDSVDHQLRQIGDALRDYLNNGTTATRKVKPPSSGAARDLLQRLLGRLEDVSSELSDSRKLAIPNAAFANRPDTPESPDGSSVVQQDAVSREDDDVLATTEHPPSTATAASPLLSVASQVSSALPSVSGRNSKRALARGMPFFPIQYQDMNVLNEDLYEEYSRHPATRERGYFKLQVAGLPPLAVENVEAPTRDHAISFRYKRDALGTVKVDTGKRLRFNPPSLPLPGSAKLEWSFEEQQKLWNESARNPPVGTRPYIIGNPLFPDVELSPGEKLRRRGRTNLEGINTQYIYWNLAGTTITTMHREDAHVRSENLLRSGEIKMWCFVKPKDSRALEKHMREEFRGMRHCSQSVRHLSRHIPPELLDKWGVEYTLDYCLPGQAMVTEPGTYHQVLNLGPNYALAINLEYNSSPDDPPRYRFCDRYCPDQTSVSAEDFQLYRGPNGTPLREVSAYEPDTPKEDARQRSKRRQLVQTFAGAESAPPGKTRTPVTDTTSPAGEISNTIAKAPTPAAAKTATPTAKTTKTTPRPRRSSKSTKAPAVVCKTITPVPLPPQYLHLRQLQQQQQKDAPPKRVPSPAPVMSAQTGNSATLSPSQQSPGLAPSVSQSSNELPLPTPQLPEGEPDQSNDLPERAPNAVRVARAVDPTKTASAKPRRRVADAPADKSRKKRRLEPRVPLQPTSPARSDKNALEHLATLVRTAEPGSCPLEDVDISGRTAFKRLDALVRGWRRHSSLFPPSTLTNTALFSHIESLNGDEALHVFLRRFAKMQMAAFSEKCHGDMDGPFADLNWDRCKLHDYIREGKCWRALCGDTDGLLCLMPPDLEYQDALYGEKVARLREQLKNQLAVRLCRIGEHLMLKIWCGARAPEYLWEDVEDASELSDKDLYDLILPYVPRTENYFDPDPTRYDWTVRPRGWRWAWPADPTLVLDPTARRCSMCHEDTCLCHANKVPKLPPICWDGSKGTGVRAGGAYRENDILGEAVGQLVPFGVYDEEWCLPIHRPDVGNRGTPLAEIYSAKEGNWVRKVRHNPEDPSAAFKMMKISGRWRNMLIAARDIEDGQEITAMYGKGYKRGDKPANCYSYIEGINTYIEILDDGDSDEDDG</sequence>